<gene>
    <name evidence="1" type="ORF">ENV67_00010</name>
</gene>
<organism evidence="1">
    <name type="scientific">candidate division WOR-3 bacterium</name>
    <dbReference type="NCBI Taxonomy" id="2052148"/>
    <lineage>
        <taxon>Bacteria</taxon>
        <taxon>Bacteria division WOR-3</taxon>
    </lineage>
</organism>
<proteinExistence type="predicted"/>
<dbReference type="AlphaFoldDB" id="A0A7C4U5Y2"/>
<dbReference type="EMBL" id="DTHG01000001">
    <property type="protein sequence ID" value="HGW90913.1"/>
    <property type="molecule type" value="Genomic_DNA"/>
</dbReference>
<protein>
    <submittedName>
        <fullName evidence="1">Uncharacterized protein</fullName>
    </submittedName>
</protein>
<reference evidence="1" key="1">
    <citation type="journal article" date="2020" name="mSystems">
        <title>Genome- and Community-Level Interaction Insights into Carbon Utilization and Element Cycling Functions of Hydrothermarchaeota in Hydrothermal Sediment.</title>
        <authorList>
            <person name="Zhou Z."/>
            <person name="Liu Y."/>
            <person name="Xu W."/>
            <person name="Pan J."/>
            <person name="Luo Z.H."/>
            <person name="Li M."/>
        </authorList>
    </citation>
    <scope>NUCLEOTIDE SEQUENCE [LARGE SCALE GENOMIC DNA]</scope>
    <source>
        <strain evidence="1">SpSt-780</strain>
    </source>
</reference>
<name>A0A7C4U5Y2_UNCW3</name>
<evidence type="ECO:0000313" key="1">
    <source>
        <dbReference type="EMBL" id="HGW90913.1"/>
    </source>
</evidence>
<comment type="caution">
    <text evidence="1">The sequence shown here is derived from an EMBL/GenBank/DDBJ whole genome shotgun (WGS) entry which is preliminary data.</text>
</comment>
<sequence>MKKDEELEILIDIAEKLGFKVYIDRILTTGGSCRIYDKKYIVINKNLSLSFKKRLLKDILKKKIDNNIYLEPRLKKILGVE</sequence>
<accession>A0A7C4U5Y2</accession>